<evidence type="ECO:0008006" key="11">
    <source>
        <dbReference type="Google" id="ProtNLM"/>
    </source>
</evidence>
<evidence type="ECO:0000259" key="7">
    <source>
        <dbReference type="Pfam" id="PF00078"/>
    </source>
</evidence>
<dbReference type="FunFam" id="3.30.70.270:FF:000020">
    <property type="entry name" value="Transposon Tf2-6 polyprotein-like Protein"/>
    <property type="match status" value="1"/>
</dbReference>
<feature type="domain" description="Reverse transcriptase RNase H-like" evidence="8">
    <location>
        <begin position="420"/>
        <end position="527"/>
    </location>
</feature>
<evidence type="ECO:0000259" key="8">
    <source>
        <dbReference type="Pfam" id="PF17917"/>
    </source>
</evidence>
<protein>
    <recommendedName>
        <fullName evidence="11">Reverse transcriptase domain-containing protein</fullName>
    </recommendedName>
</protein>
<dbReference type="InterPro" id="IPR041373">
    <property type="entry name" value="RT_RNaseH"/>
</dbReference>
<dbReference type="Gene3D" id="3.30.70.270">
    <property type="match status" value="2"/>
</dbReference>
<dbReference type="OrthoDB" id="3341476at2759"/>
<keyword evidence="10" id="KW-1185">Reference proteome</keyword>
<evidence type="ECO:0000256" key="5">
    <source>
        <dbReference type="ARBA" id="ARBA00022801"/>
    </source>
</evidence>
<dbReference type="PANTHER" id="PTHR37984:SF5">
    <property type="entry name" value="PROTEIN NYNRIN-LIKE"/>
    <property type="match status" value="1"/>
</dbReference>
<feature type="domain" description="Reverse transcriptase" evidence="7">
    <location>
        <begin position="176"/>
        <end position="331"/>
    </location>
</feature>
<dbReference type="Pfam" id="PF00078">
    <property type="entry name" value="RVT_1"/>
    <property type="match status" value="1"/>
</dbReference>
<evidence type="ECO:0000313" key="9">
    <source>
        <dbReference type="EMBL" id="MBW0575907.1"/>
    </source>
</evidence>
<accession>A0A9Q3K7V6</accession>
<keyword evidence="3" id="KW-0540">Nuclease</keyword>
<evidence type="ECO:0000256" key="3">
    <source>
        <dbReference type="ARBA" id="ARBA00022722"/>
    </source>
</evidence>
<evidence type="ECO:0000256" key="4">
    <source>
        <dbReference type="ARBA" id="ARBA00022759"/>
    </source>
</evidence>
<dbReference type="AlphaFoldDB" id="A0A9Q3K7V6"/>
<keyword evidence="4" id="KW-0255">Endonuclease</keyword>
<name>A0A9Q3K7V6_9BASI</name>
<keyword evidence="5" id="KW-0378">Hydrolase</keyword>
<sequence>MNNCTSQHFILGNDYLNIYGIDINNHKDRYFTIGENKRQKFAFPLEKREITVIKQVKNVNKEKFVSSQLIEAQISPELTLEMKEELIEILFQYREAFASDNEPLGAIKGHEVDIMLNVERPYPPLLRRPAYPASPRAREALENHINELMKLGVLRKVVHNEEVEVTTPVIITWHNDKSRMVGDFRALNTYTIPDRYPIPRIHETLTQLSKARFITSMDALKGFHQNVLTPHARKLLRIISHCGIYEYLRMSFGIKNSPSHYQRMMNTIFPHELSEGWLIIYIDDIIICSETWKLHLERLSLVLKKILQVNMKISLKKCNFGFHELKALGHVVSGLSLGVDKNKVAAVLLKQMPQNKKEMMSFLGFASYYRQHLKDFAIHARSLYRICDQQTVFEMTQERIQAYDKIKYALTNAPLLLIPDRKLPFKLYIDACGEGLGASLHQVQIVNDKPYEGPICFISRQIKPTEARYGASQMECLCLVWDLEKLHYYLDGSVFKVITDFNAVKSLLNMKTPNRHVLRWQVAIQEYRGNMTILHKAGNIHKNSDGLSRWALPNTPDNPAYVPASAEPQIPFEGINITDVGTELFEEVRESYKQDRNCHILTALLPKIAKM</sequence>
<dbReference type="Proteomes" id="UP000765509">
    <property type="component" value="Unassembled WGS sequence"/>
</dbReference>
<dbReference type="InterPro" id="IPR043128">
    <property type="entry name" value="Rev_trsase/Diguanyl_cyclase"/>
</dbReference>
<organism evidence="9 10">
    <name type="scientific">Austropuccinia psidii MF-1</name>
    <dbReference type="NCBI Taxonomy" id="1389203"/>
    <lineage>
        <taxon>Eukaryota</taxon>
        <taxon>Fungi</taxon>
        <taxon>Dikarya</taxon>
        <taxon>Basidiomycota</taxon>
        <taxon>Pucciniomycotina</taxon>
        <taxon>Pucciniomycetes</taxon>
        <taxon>Pucciniales</taxon>
        <taxon>Sphaerophragmiaceae</taxon>
        <taxon>Austropuccinia</taxon>
    </lineage>
</organism>
<dbReference type="InterPro" id="IPR050951">
    <property type="entry name" value="Retrovirus_Pol_polyprotein"/>
</dbReference>
<dbReference type="InterPro" id="IPR043502">
    <property type="entry name" value="DNA/RNA_pol_sf"/>
</dbReference>
<proteinExistence type="predicted"/>
<keyword evidence="2" id="KW-0548">Nucleotidyltransferase</keyword>
<dbReference type="SUPFAM" id="SSF56672">
    <property type="entry name" value="DNA/RNA polymerases"/>
    <property type="match status" value="1"/>
</dbReference>
<dbReference type="EMBL" id="AVOT02097243">
    <property type="protein sequence ID" value="MBW0575907.1"/>
    <property type="molecule type" value="Genomic_DNA"/>
</dbReference>
<evidence type="ECO:0000313" key="10">
    <source>
        <dbReference type="Proteomes" id="UP000765509"/>
    </source>
</evidence>
<dbReference type="PANTHER" id="PTHR37984">
    <property type="entry name" value="PROTEIN CBG26694"/>
    <property type="match status" value="1"/>
</dbReference>
<dbReference type="GO" id="GO:0016787">
    <property type="term" value="F:hydrolase activity"/>
    <property type="evidence" value="ECO:0007669"/>
    <property type="project" value="UniProtKB-KW"/>
</dbReference>
<dbReference type="CDD" id="cd09274">
    <property type="entry name" value="RNase_HI_RT_Ty3"/>
    <property type="match status" value="1"/>
</dbReference>
<gene>
    <name evidence="9" type="ORF">O181_115622</name>
</gene>
<keyword evidence="1" id="KW-0808">Transferase</keyword>
<evidence type="ECO:0000256" key="6">
    <source>
        <dbReference type="ARBA" id="ARBA00022918"/>
    </source>
</evidence>
<dbReference type="InterPro" id="IPR000477">
    <property type="entry name" value="RT_dom"/>
</dbReference>
<dbReference type="GO" id="GO:0003964">
    <property type="term" value="F:RNA-directed DNA polymerase activity"/>
    <property type="evidence" value="ECO:0007669"/>
    <property type="project" value="UniProtKB-KW"/>
</dbReference>
<dbReference type="CDD" id="cd01647">
    <property type="entry name" value="RT_LTR"/>
    <property type="match status" value="1"/>
</dbReference>
<evidence type="ECO:0000256" key="2">
    <source>
        <dbReference type="ARBA" id="ARBA00022695"/>
    </source>
</evidence>
<reference evidence="9" key="1">
    <citation type="submission" date="2021-03" db="EMBL/GenBank/DDBJ databases">
        <title>Draft genome sequence of rust myrtle Austropuccinia psidii MF-1, a brazilian biotype.</title>
        <authorList>
            <person name="Quecine M.C."/>
            <person name="Pachon D.M.R."/>
            <person name="Bonatelli M.L."/>
            <person name="Correr F.H."/>
            <person name="Franceschini L.M."/>
            <person name="Leite T.F."/>
            <person name="Margarido G.R.A."/>
            <person name="Almeida C.A."/>
            <person name="Ferrarezi J.A."/>
            <person name="Labate C.A."/>
        </authorList>
    </citation>
    <scope>NUCLEOTIDE SEQUENCE</scope>
    <source>
        <strain evidence="9">MF-1</strain>
    </source>
</reference>
<dbReference type="Pfam" id="PF17917">
    <property type="entry name" value="RT_RNaseH"/>
    <property type="match status" value="1"/>
</dbReference>
<dbReference type="Gene3D" id="3.10.10.10">
    <property type="entry name" value="HIV Type 1 Reverse Transcriptase, subunit A, domain 1"/>
    <property type="match status" value="1"/>
</dbReference>
<dbReference type="GO" id="GO:0004519">
    <property type="term" value="F:endonuclease activity"/>
    <property type="evidence" value="ECO:0007669"/>
    <property type="project" value="UniProtKB-KW"/>
</dbReference>
<keyword evidence="6" id="KW-0695">RNA-directed DNA polymerase</keyword>
<evidence type="ECO:0000256" key="1">
    <source>
        <dbReference type="ARBA" id="ARBA00022679"/>
    </source>
</evidence>
<comment type="caution">
    <text evidence="9">The sequence shown here is derived from an EMBL/GenBank/DDBJ whole genome shotgun (WGS) entry which is preliminary data.</text>
</comment>